<dbReference type="EMBL" id="VJMZ01000001">
    <property type="protein sequence ID" value="TRM11871.1"/>
    <property type="molecule type" value="Genomic_DNA"/>
</dbReference>
<feature type="transmembrane region" description="Helical" evidence="1">
    <location>
        <begin position="120"/>
        <end position="141"/>
    </location>
</feature>
<keyword evidence="1" id="KW-1133">Transmembrane helix</keyword>
<sequence length="192" mass="22037">MMKQSFYGMLLFIFLALPPVAAIMESVMIVHMHMQMTFLVISGLLMGRFFQLKFPQFFSKWNRNGIPGILLFAVIWSYWMIPRAMDEALMIQLVELFKFVSLPFLAGVPLRDSWKKIGSAGQRIVFGFLILVFSVMAWLYIGADSQICNNYLQVEQQTLGWGSLFIGALLLVYVIQLFFIDTTAYEEAEQSS</sequence>
<reference evidence="2 3" key="1">
    <citation type="submission" date="2019-07" db="EMBL/GenBank/DDBJ databases">
        <title>Genomic analysis of Lentibacillus sp. NKC851-2.</title>
        <authorList>
            <person name="Oh Y.J."/>
        </authorList>
    </citation>
    <scope>NUCLEOTIDE SEQUENCE [LARGE SCALE GENOMIC DNA]</scope>
    <source>
        <strain evidence="2 3">NKC851-2</strain>
    </source>
</reference>
<evidence type="ECO:0000256" key="1">
    <source>
        <dbReference type="SAM" id="Phobius"/>
    </source>
</evidence>
<organism evidence="2 3">
    <name type="scientific">Lentibacillus cibarius</name>
    <dbReference type="NCBI Taxonomy" id="2583219"/>
    <lineage>
        <taxon>Bacteria</taxon>
        <taxon>Bacillati</taxon>
        <taxon>Bacillota</taxon>
        <taxon>Bacilli</taxon>
        <taxon>Bacillales</taxon>
        <taxon>Bacillaceae</taxon>
        <taxon>Lentibacillus</taxon>
    </lineage>
</organism>
<comment type="caution">
    <text evidence="2">The sequence shown here is derived from an EMBL/GenBank/DDBJ whole genome shotgun (WGS) entry which is preliminary data.</text>
</comment>
<dbReference type="AlphaFoldDB" id="A0A549YJ16"/>
<feature type="transmembrane region" description="Helical" evidence="1">
    <location>
        <begin position="64"/>
        <end position="82"/>
    </location>
</feature>
<dbReference type="Proteomes" id="UP000319280">
    <property type="component" value="Unassembled WGS sequence"/>
</dbReference>
<gene>
    <name evidence="2" type="ORF">FH966_09350</name>
</gene>
<feature type="transmembrane region" description="Helical" evidence="1">
    <location>
        <begin position="32"/>
        <end position="52"/>
    </location>
</feature>
<keyword evidence="3" id="KW-1185">Reference proteome</keyword>
<keyword evidence="1" id="KW-0812">Transmembrane</keyword>
<feature type="transmembrane region" description="Helical" evidence="1">
    <location>
        <begin position="161"/>
        <end position="180"/>
    </location>
</feature>
<proteinExistence type="predicted"/>
<protein>
    <recommendedName>
        <fullName evidence="4">Cytochrome c oxidase assembly protein</fullName>
    </recommendedName>
</protein>
<evidence type="ECO:0000313" key="3">
    <source>
        <dbReference type="Proteomes" id="UP000319280"/>
    </source>
</evidence>
<name>A0A549YJ16_9BACI</name>
<keyword evidence="1" id="KW-0472">Membrane</keyword>
<feature type="transmembrane region" description="Helical" evidence="1">
    <location>
        <begin position="88"/>
        <end position="108"/>
    </location>
</feature>
<evidence type="ECO:0008006" key="4">
    <source>
        <dbReference type="Google" id="ProtNLM"/>
    </source>
</evidence>
<evidence type="ECO:0000313" key="2">
    <source>
        <dbReference type="EMBL" id="TRM11871.1"/>
    </source>
</evidence>
<accession>A0A549YJ16</accession>